<name>A0ABV0CKP7_9NEIS</name>
<dbReference type="Proteomes" id="UP001405405">
    <property type="component" value="Unassembled WGS sequence"/>
</dbReference>
<organism evidence="2 3">
    <name type="scientific">Chromobacterium indicum</name>
    <dbReference type="NCBI Taxonomy" id="3110228"/>
    <lineage>
        <taxon>Bacteria</taxon>
        <taxon>Pseudomonadati</taxon>
        <taxon>Pseudomonadota</taxon>
        <taxon>Betaproteobacteria</taxon>
        <taxon>Neisseriales</taxon>
        <taxon>Chromobacteriaceae</taxon>
        <taxon>Chromobacterium</taxon>
    </lineage>
</organism>
<sequence length="98" mass="10031">MQEIGKGVAALLVVIMLAVVGASIALAKMLVSGEEMTARLAVGRAILGGATSTVAGLVLMRFPDMPLPALIGAGSVVGILGAQWLEAWLKKQANKFSN</sequence>
<dbReference type="EMBL" id="JAYFSJ010000009">
    <property type="protein sequence ID" value="MEN7431726.1"/>
    <property type="molecule type" value="Genomic_DNA"/>
</dbReference>
<accession>A0ABV0CKP7</accession>
<dbReference type="InterPro" id="IPR007633">
    <property type="entry name" value="Phage_P2_Holin"/>
</dbReference>
<keyword evidence="1" id="KW-0812">Transmembrane</keyword>
<keyword evidence="3" id="KW-1185">Reference proteome</keyword>
<protein>
    <submittedName>
        <fullName evidence="2">Holin</fullName>
    </submittedName>
</protein>
<feature type="transmembrane region" description="Helical" evidence="1">
    <location>
        <begin position="37"/>
        <end position="60"/>
    </location>
</feature>
<feature type="transmembrane region" description="Helical" evidence="1">
    <location>
        <begin position="67"/>
        <end position="85"/>
    </location>
</feature>
<gene>
    <name evidence="2" type="ORF">VA599_13280</name>
</gene>
<keyword evidence="1" id="KW-1133">Transmembrane helix</keyword>
<reference evidence="2 3" key="1">
    <citation type="submission" date="2023-12" db="EMBL/GenBank/DDBJ databases">
        <title>Chromobacterium sp. strain TRC.1.1.SA producing antimicrobial pigment.</title>
        <authorList>
            <person name="Verma N."/>
            <person name="Choksket S."/>
            <person name="Pinnaka A.K."/>
            <person name="Korpole S."/>
        </authorList>
    </citation>
    <scope>NUCLEOTIDE SEQUENCE [LARGE SCALE GENOMIC DNA]</scope>
    <source>
        <strain evidence="2 3">TRC1.1.SA</strain>
    </source>
</reference>
<evidence type="ECO:0000313" key="2">
    <source>
        <dbReference type="EMBL" id="MEN7431726.1"/>
    </source>
</evidence>
<comment type="caution">
    <text evidence="2">The sequence shown here is derived from an EMBL/GenBank/DDBJ whole genome shotgun (WGS) entry which is preliminary data.</text>
</comment>
<evidence type="ECO:0000313" key="3">
    <source>
        <dbReference type="Proteomes" id="UP001405405"/>
    </source>
</evidence>
<evidence type="ECO:0000256" key="1">
    <source>
        <dbReference type="SAM" id="Phobius"/>
    </source>
</evidence>
<dbReference type="Pfam" id="PF04550">
    <property type="entry name" value="Phage_holin_3_2"/>
    <property type="match status" value="1"/>
</dbReference>
<proteinExistence type="predicted"/>
<dbReference type="RefSeq" id="WP_346788960.1">
    <property type="nucleotide sequence ID" value="NZ_JAYFSJ010000009.1"/>
</dbReference>
<keyword evidence="1" id="KW-0472">Membrane</keyword>